<gene>
    <name evidence="3" type="ORF">SEMRO_100_G051160.1</name>
</gene>
<feature type="signal peptide" evidence="2">
    <location>
        <begin position="1"/>
        <end position="25"/>
    </location>
</feature>
<evidence type="ECO:0000256" key="2">
    <source>
        <dbReference type="SAM" id="SignalP"/>
    </source>
</evidence>
<dbReference type="OrthoDB" id="44298at2759"/>
<feature type="region of interest" description="Disordered" evidence="1">
    <location>
        <begin position="54"/>
        <end position="79"/>
    </location>
</feature>
<sequence>MRSSAAVVFVSLLPTLLWDPNGVSAFSAVVNNDGGGRMTSKSRRGRIRRSAVATRDLRTMPSRTLKESSSSPKPSLKGLGIDLPRGLAESLEKNAEVFRKHIWICDNSGSMNMGDGHQQNLLRIDCGGSNNTNSNGVTTTKDCTRWGEVQETVNIHAQLAATLGAPTDFKLLNPPKSGGQQTFRVGYCGKRRLPFANPFARRRNGGDPTEQMKNVLAKTKPAGMTPLPVCIEQVRNEVISMLPQLQAEGSKVSIIIATDGCNHNLDNVGSSMTEEERNQEIIQALESLQDLPVSVVIRLCTDYKPLVDFYNSLDERFDWDLTVDVLDDHKAEAVEVNGHNPWINYALLLHRIREMGHYHPVLDLLDERPLTPREVRDFARLLYGTYRFSSTSLDDGEEDGDFAWSIRLLEEISDIQQHVETRKHWNPRTNDKEPLIDIKQLAHYLLDDKTPQLLP</sequence>
<protein>
    <recommendedName>
        <fullName evidence="5">VWFA domain-containing protein</fullName>
    </recommendedName>
</protein>
<name>A0A9N8DID5_9STRA</name>
<evidence type="ECO:0000256" key="1">
    <source>
        <dbReference type="SAM" id="MobiDB-lite"/>
    </source>
</evidence>
<evidence type="ECO:0000313" key="3">
    <source>
        <dbReference type="EMBL" id="CAB9501110.1"/>
    </source>
</evidence>
<reference evidence="3" key="1">
    <citation type="submission" date="2020-06" db="EMBL/GenBank/DDBJ databases">
        <authorList>
            <consortium name="Plant Systems Biology data submission"/>
        </authorList>
    </citation>
    <scope>NUCLEOTIDE SEQUENCE</scope>
    <source>
        <strain evidence="3">D6</strain>
    </source>
</reference>
<dbReference type="EMBL" id="CAICTM010000099">
    <property type="protein sequence ID" value="CAB9501110.1"/>
    <property type="molecule type" value="Genomic_DNA"/>
</dbReference>
<organism evidence="3 4">
    <name type="scientific">Seminavis robusta</name>
    <dbReference type="NCBI Taxonomy" id="568900"/>
    <lineage>
        <taxon>Eukaryota</taxon>
        <taxon>Sar</taxon>
        <taxon>Stramenopiles</taxon>
        <taxon>Ochrophyta</taxon>
        <taxon>Bacillariophyta</taxon>
        <taxon>Bacillariophyceae</taxon>
        <taxon>Bacillariophycidae</taxon>
        <taxon>Naviculales</taxon>
        <taxon>Naviculaceae</taxon>
        <taxon>Seminavis</taxon>
    </lineage>
</organism>
<evidence type="ECO:0000313" key="4">
    <source>
        <dbReference type="Proteomes" id="UP001153069"/>
    </source>
</evidence>
<feature type="compositionally biased region" description="Low complexity" evidence="1">
    <location>
        <begin position="68"/>
        <end position="79"/>
    </location>
</feature>
<dbReference type="Proteomes" id="UP001153069">
    <property type="component" value="Unassembled WGS sequence"/>
</dbReference>
<dbReference type="AlphaFoldDB" id="A0A9N8DID5"/>
<feature type="chain" id="PRO_5040165791" description="VWFA domain-containing protein" evidence="2">
    <location>
        <begin position="26"/>
        <end position="455"/>
    </location>
</feature>
<proteinExistence type="predicted"/>
<keyword evidence="2" id="KW-0732">Signal</keyword>
<comment type="caution">
    <text evidence="3">The sequence shown here is derived from an EMBL/GenBank/DDBJ whole genome shotgun (WGS) entry which is preliminary data.</text>
</comment>
<evidence type="ECO:0008006" key="5">
    <source>
        <dbReference type="Google" id="ProtNLM"/>
    </source>
</evidence>
<keyword evidence="4" id="KW-1185">Reference proteome</keyword>
<accession>A0A9N8DID5</accession>